<keyword evidence="10" id="KW-0449">Lipoprotein</keyword>
<feature type="region of interest" description="Disordered" evidence="12">
    <location>
        <begin position="349"/>
        <end position="383"/>
    </location>
</feature>
<evidence type="ECO:0000256" key="4">
    <source>
        <dbReference type="ARBA" id="ARBA00022525"/>
    </source>
</evidence>
<keyword evidence="9" id="KW-0325">Glycoprotein</keyword>
<evidence type="ECO:0000256" key="2">
    <source>
        <dbReference type="ARBA" id="ARBA00005683"/>
    </source>
</evidence>
<keyword evidence="14" id="KW-1185">Reference proteome</keyword>
<dbReference type="GO" id="GO:0030182">
    <property type="term" value="P:neuron differentiation"/>
    <property type="evidence" value="ECO:0007669"/>
    <property type="project" value="TreeGrafter"/>
</dbReference>
<dbReference type="FunCoup" id="A0A6P8IUW1">
    <property type="interactions" value="265"/>
</dbReference>
<dbReference type="InterPro" id="IPR018161">
    <property type="entry name" value="Wnt_CS"/>
</dbReference>
<name>A0A6P8IUW1_ACTTE</name>
<dbReference type="FunFam" id="3.30.2460.20:FF:000001">
    <property type="entry name" value="Wnt homolog"/>
    <property type="match status" value="1"/>
</dbReference>
<evidence type="ECO:0000256" key="11">
    <source>
        <dbReference type="RuleBase" id="RU003500"/>
    </source>
</evidence>
<evidence type="ECO:0000256" key="10">
    <source>
        <dbReference type="ARBA" id="ARBA00023288"/>
    </source>
</evidence>
<comment type="function">
    <text evidence="11">Ligand for members of the frizzled family of seven transmembrane receptors.</text>
</comment>
<evidence type="ECO:0000256" key="1">
    <source>
        <dbReference type="ARBA" id="ARBA00004498"/>
    </source>
</evidence>
<dbReference type="AlphaFoldDB" id="A0A6P8IUW1"/>
<dbReference type="PANTHER" id="PTHR12027">
    <property type="entry name" value="WNT RELATED"/>
    <property type="match status" value="1"/>
</dbReference>
<evidence type="ECO:0000256" key="12">
    <source>
        <dbReference type="SAM" id="MobiDB-lite"/>
    </source>
</evidence>
<keyword evidence="5" id="KW-0272">Extracellular matrix</keyword>
<keyword evidence="8" id="KW-1015">Disulfide bond</keyword>
<dbReference type="GO" id="GO:0005615">
    <property type="term" value="C:extracellular space"/>
    <property type="evidence" value="ECO:0007669"/>
    <property type="project" value="TreeGrafter"/>
</dbReference>
<organism evidence="14 15">
    <name type="scientific">Actinia tenebrosa</name>
    <name type="common">Australian red waratah sea anemone</name>
    <dbReference type="NCBI Taxonomy" id="6105"/>
    <lineage>
        <taxon>Eukaryota</taxon>
        <taxon>Metazoa</taxon>
        <taxon>Cnidaria</taxon>
        <taxon>Anthozoa</taxon>
        <taxon>Hexacorallia</taxon>
        <taxon>Actiniaria</taxon>
        <taxon>Actiniidae</taxon>
        <taxon>Actinia</taxon>
    </lineage>
</organism>
<dbReference type="InterPro" id="IPR043158">
    <property type="entry name" value="Wnt_C"/>
</dbReference>
<evidence type="ECO:0000256" key="9">
    <source>
        <dbReference type="ARBA" id="ARBA00023180"/>
    </source>
</evidence>
<keyword evidence="7 13" id="KW-0732">Signal</keyword>
<dbReference type="SMART" id="SM00097">
    <property type="entry name" value="WNT1"/>
    <property type="match status" value="1"/>
</dbReference>
<comment type="similarity">
    <text evidence="2 11">Belongs to the Wnt family.</text>
</comment>
<dbReference type="PANTHER" id="PTHR12027:SF37">
    <property type="entry name" value="PROTEIN WNT"/>
    <property type="match status" value="1"/>
</dbReference>
<evidence type="ECO:0000256" key="13">
    <source>
        <dbReference type="SAM" id="SignalP"/>
    </source>
</evidence>
<evidence type="ECO:0000256" key="3">
    <source>
        <dbReference type="ARBA" id="ARBA00022473"/>
    </source>
</evidence>
<dbReference type="InterPro" id="IPR005817">
    <property type="entry name" value="Wnt"/>
</dbReference>
<keyword evidence="6 11" id="KW-0879">Wnt signaling pathway</keyword>
<keyword evidence="4" id="KW-0964">Secreted</keyword>
<dbReference type="PRINTS" id="PR01842">
    <property type="entry name" value="WNT2PROTEIN"/>
</dbReference>
<dbReference type="Pfam" id="PF00110">
    <property type="entry name" value="wnt"/>
    <property type="match status" value="1"/>
</dbReference>
<feature type="compositionally biased region" description="Basic residues" evidence="12">
    <location>
        <begin position="359"/>
        <end position="373"/>
    </location>
</feature>
<dbReference type="GO" id="GO:0045165">
    <property type="term" value="P:cell fate commitment"/>
    <property type="evidence" value="ECO:0007669"/>
    <property type="project" value="TreeGrafter"/>
</dbReference>
<dbReference type="GO" id="GO:0060070">
    <property type="term" value="P:canonical Wnt signaling pathway"/>
    <property type="evidence" value="ECO:0007669"/>
    <property type="project" value="TreeGrafter"/>
</dbReference>
<dbReference type="PROSITE" id="PS00246">
    <property type="entry name" value="WNT1"/>
    <property type="match status" value="1"/>
</dbReference>
<evidence type="ECO:0000313" key="15">
    <source>
        <dbReference type="RefSeq" id="XP_031569965.1"/>
    </source>
</evidence>
<gene>
    <name evidence="15" type="primary">LOC116304376</name>
</gene>
<dbReference type="KEGG" id="aten:116304376"/>
<dbReference type="GO" id="GO:0005109">
    <property type="term" value="F:frizzled binding"/>
    <property type="evidence" value="ECO:0007669"/>
    <property type="project" value="TreeGrafter"/>
</dbReference>
<feature type="signal peptide" evidence="13">
    <location>
        <begin position="1"/>
        <end position="22"/>
    </location>
</feature>
<comment type="subcellular location">
    <subcellularLocation>
        <location evidence="1 11">Secreted</location>
        <location evidence="1 11">Extracellular space</location>
        <location evidence="1 11">Extracellular matrix</location>
    </subcellularLocation>
</comment>
<evidence type="ECO:0000313" key="14">
    <source>
        <dbReference type="Proteomes" id="UP000515163"/>
    </source>
</evidence>
<protein>
    <recommendedName>
        <fullName evidence="11">Protein Wnt</fullName>
    </recommendedName>
</protein>
<keyword evidence="3 11" id="KW-0217">Developmental protein</keyword>
<dbReference type="GeneID" id="116304376"/>
<evidence type="ECO:0000256" key="8">
    <source>
        <dbReference type="ARBA" id="ARBA00023157"/>
    </source>
</evidence>
<feature type="chain" id="PRO_5028296510" description="Protein Wnt" evidence="13">
    <location>
        <begin position="23"/>
        <end position="383"/>
    </location>
</feature>
<dbReference type="InterPro" id="IPR009140">
    <property type="entry name" value="Wnt2"/>
</dbReference>
<dbReference type="InParanoid" id="A0A6P8IUW1"/>
<dbReference type="OrthoDB" id="5945655at2759"/>
<dbReference type="Proteomes" id="UP000515163">
    <property type="component" value="Unplaced"/>
</dbReference>
<evidence type="ECO:0000256" key="5">
    <source>
        <dbReference type="ARBA" id="ARBA00022530"/>
    </source>
</evidence>
<dbReference type="CDD" id="cd19334">
    <property type="entry name" value="Wnt_Wnt2_like"/>
    <property type="match status" value="1"/>
</dbReference>
<evidence type="ECO:0000256" key="6">
    <source>
        <dbReference type="ARBA" id="ARBA00022687"/>
    </source>
</evidence>
<reference evidence="15" key="1">
    <citation type="submission" date="2025-08" db="UniProtKB">
        <authorList>
            <consortium name="RefSeq"/>
        </authorList>
    </citation>
    <scope>IDENTIFICATION</scope>
    <source>
        <tissue evidence="15">Tentacle</tissue>
    </source>
</reference>
<dbReference type="GO" id="GO:0048513">
    <property type="term" value="P:animal organ development"/>
    <property type="evidence" value="ECO:0007669"/>
    <property type="project" value="UniProtKB-ARBA"/>
</dbReference>
<dbReference type="Gene3D" id="3.30.2460.20">
    <property type="match status" value="1"/>
</dbReference>
<sequence>MRRLGFLLTAVIFLSLPHQSCSHWWFMSQVYALGAKVMCNSIAGLVTIQRQICRENPDVMISVGKGAKLGIHECQYQFLYQRWNCSTAERDASLFGKVMRRASKETAFVYSISTAGVVHEVTRSCSLGELKECSCDNRRGRSRKGFEWGGCSDNIMYGLNFAKAFVDSREVERDARALMNLHNNYVGRRAVKTNMLLDCKCHGVSGSCSVRTCWKTLPPFRIVGEYLKHKYMTSQRVTVDQSGKALTRADIIYSRPSRDELVYLEESPDYCDIDAKTGSLGTSGRECNKTSTGTGGCKVLCCGKGFNTIQVEEEYKCSCKFHWCCHVKCQKCRRTVDKHICKGAKDIPANVKKGSSRTNSKKNRRKNKKRKDRRKDSGTPGVR</sequence>
<dbReference type="RefSeq" id="XP_031569965.1">
    <property type="nucleotide sequence ID" value="XM_031714105.1"/>
</dbReference>
<dbReference type="PRINTS" id="PR01349">
    <property type="entry name" value="WNTPROTEIN"/>
</dbReference>
<dbReference type="GO" id="GO:0005125">
    <property type="term" value="F:cytokine activity"/>
    <property type="evidence" value="ECO:0007669"/>
    <property type="project" value="TreeGrafter"/>
</dbReference>
<evidence type="ECO:0000256" key="7">
    <source>
        <dbReference type="ARBA" id="ARBA00022729"/>
    </source>
</evidence>
<accession>A0A6P8IUW1</accession>
<proteinExistence type="inferred from homology"/>